<gene>
    <name evidence="1" type="ORF">CC1G_14563</name>
</gene>
<evidence type="ECO:0000313" key="2">
    <source>
        <dbReference type="Proteomes" id="UP000001861"/>
    </source>
</evidence>
<accession>D6RMN5</accession>
<dbReference type="Proteomes" id="UP000001861">
    <property type="component" value="Unassembled WGS sequence"/>
</dbReference>
<dbReference type="InParanoid" id="D6RMN5"/>
<comment type="caution">
    <text evidence="1">The sequence shown here is derived from an EMBL/GenBank/DDBJ whole genome shotgun (WGS) entry which is preliminary data.</text>
</comment>
<evidence type="ECO:0000313" key="1">
    <source>
        <dbReference type="EMBL" id="EFI27637.1"/>
    </source>
</evidence>
<name>D6RMN5_COPC7</name>
<organism evidence="1 2">
    <name type="scientific">Coprinopsis cinerea (strain Okayama-7 / 130 / ATCC MYA-4618 / FGSC 9003)</name>
    <name type="common">Inky cap fungus</name>
    <name type="synonym">Hormographiella aspergillata</name>
    <dbReference type="NCBI Taxonomy" id="240176"/>
    <lineage>
        <taxon>Eukaryota</taxon>
        <taxon>Fungi</taxon>
        <taxon>Dikarya</taxon>
        <taxon>Basidiomycota</taxon>
        <taxon>Agaricomycotina</taxon>
        <taxon>Agaricomycetes</taxon>
        <taxon>Agaricomycetidae</taxon>
        <taxon>Agaricales</taxon>
        <taxon>Agaricineae</taxon>
        <taxon>Psathyrellaceae</taxon>
        <taxon>Coprinopsis</taxon>
    </lineage>
</organism>
<proteinExistence type="predicted"/>
<keyword evidence="2" id="KW-1185">Reference proteome</keyword>
<dbReference type="GeneID" id="9379953"/>
<dbReference type="KEGG" id="cci:CC1G_14563"/>
<dbReference type="AlphaFoldDB" id="D6RMN5"/>
<dbReference type="RefSeq" id="XP_002911131.1">
    <property type="nucleotide sequence ID" value="XM_002911085.1"/>
</dbReference>
<dbReference type="VEuPathDB" id="FungiDB:CC1G_14563"/>
<reference evidence="1 2" key="1">
    <citation type="journal article" date="2010" name="Proc. Natl. Acad. Sci. U.S.A.">
        <title>Insights into evolution of multicellular fungi from the assembled chromosomes of the mushroom Coprinopsis cinerea (Coprinus cinereus).</title>
        <authorList>
            <person name="Stajich J.E."/>
            <person name="Wilke S.K."/>
            <person name="Ahren D."/>
            <person name="Au C.H."/>
            <person name="Birren B.W."/>
            <person name="Borodovsky M."/>
            <person name="Burns C."/>
            <person name="Canback B."/>
            <person name="Casselton L.A."/>
            <person name="Cheng C.K."/>
            <person name="Deng J."/>
            <person name="Dietrich F.S."/>
            <person name="Fargo D.C."/>
            <person name="Farman M.L."/>
            <person name="Gathman A.C."/>
            <person name="Goldberg J."/>
            <person name="Guigo R."/>
            <person name="Hoegger P.J."/>
            <person name="Hooker J.B."/>
            <person name="Huggins A."/>
            <person name="James T.Y."/>
            <person name="Kamada T."/>
            <person name="Kilaru S."/>
            <person name="Kodira C."/>
            <person name="Kues U."/>
            <person name="Kupfer D."/>
            <person name="Kwan H.S."/>
            <person name="Lomsadze A."/>
            <person name="Li W."/>
            <person name="Lilly W.W."/>
            <person name="Ma L.J."/>
            <person name="Mackey A.J."/>
            <person name="Manning G."/>
            <person name="Martin F."/>
            <person name="Muraguchi H."/>
            <person name="Natvig D.O."/>
            <person name="Palmerini H."/>
            <person name="Ramesh M.A."/>
            <person name="Rehmeyer C.J."/>
            <person name="Roe B.A."/>
            <person name="Shenoy N."/>
            <person name="Stanke M."/>
            <person name="Ter-Hovhannisyan V."/>
            <person name="Tunlid A."/>
            <person name="Velagapudi R."/>
            <person name="Vision T.J."/>
            <person name="Zeng Q."/>
            <person name="Zolan M.E."/>
            <person name="Pukkila P.J."/>
        </authorList>
    </citation>
    <scope>NUCLEOTIDE SEQUENCE [LARGE SCALE GENOMIC DNA]</scope>
    <source>
        <strain evidence="2">Okayama-7 / 130 / ATCC MYA-4618 / FGSC 9003</strain>
    </source>
</reference>
<dbReference type="EMBL" id="AACS02000005">
    <property type="protein sequence ID" value="EFI27637.1"/>
    <property type="molecule type" value="Genomic_DNA"/>
</dbReference>
<protein>
    <submittedName>
        <fullName evidence="1">Uncharacterized protein</fullName>
    </submittedName>
</protein>
<sequence length="144" mass="15755">MEIWGRGMATCDHLSVKANAPCDRAARPGQKWRRKVGDAICVNASVEFEEGNSLSTLGVIETLAVETQAIKYPGIPSSLVRPVRGWAGDGMNLSIAAFRERTPPASFWIFNGETGNSLNIEALGCSEQLQTEDKKWSTRRVFGL</sequence>
<dbReference type="HOGENOM" id="CLU_1796367_0_0_1"/>